<dbReference type="GO" id="GO:0000155">
    <property type="term" value="F:phosphorelay sensor kinase activity"/>
    <property type="evidence" value="ECO:0007669"/>
    <property type="project" value="InterPro"/>
</dbReference>
<feature type="transmembrane region" description="Helical" evidence="10">
    <location>
        <begin position="135"/>
        <end position="153"/>
    </location>
</feature>
<comment type="caution">
    <text evidence="13">The sequence shown here is derived from an EMBL/GenBank/DDBJ whole genome shotgun (WGS) entry which is preliminary data.</text>
</comment>
<organism evidence="13 14">
    <name type="scientific">Paenibacillus rhizosphaerae</name>
    <dbReference type="NCBI Taxonomy" id="297318"/>
    <lineage>
        <taxon>Bacteria</taxon>
        <taxon>Bacillati</taxon>
        <taxon>Bacillota</taxon>
        <taxon>Bacilli</taxon>
        <taxon>Bacillales</taxon>
        <taxon>Paenibacillaceae</taxon>
        <taxon>Paenibacillus</taxon>
    </lineage>
</organism>
<feature type="coiled-coil region" evidence="9">
    <location>
        <begin position="167"/>
        <end position="201"/>
    </location>
</feature>
<dbReference type="RefSeq" id="WP_076170712.1">
    <property type="nucleotide sequence ID" value="NZ_MRTP01000003.1"/>
</dbReference>
<keyword evidence="14" id="KW-1185">Reference proteome</keyword>
<dbReference type="GO" id="GO:0005524">
    <property type="term" value="F:ATP binding"/>
    <property type="evidence" value="ECO:0007669"/>
    <property type="project" value="UniProtKB-KW"/>
</dbReference>
<evidence type="ECO:0000256" key="6">
    <source>
        <dbReference type="ARBA" id="ARBA00022777"/>
    </source>
</evidence>
<feature type="domain" description="Histidine kinase/HSP90-like ATPase" evidence="11">
    <location>
        <begin position="313"/>
        <end position="396"/>
    </location>
</feature>
<comment type="catalytic activity">
    <reaction evidence="1">
        <text>ATP + protein L-histidine = ADP + protein N-phospho-L-histidine.</text>
        <dbReference type="EC" id="2.7.13.3"/>
    </reaction>
</comment>
<name>A0A1R1ESP4_9BACL</name>
<evidence type="ECO:0000256" key="7">
    <source>
        <dbReference type="ARBA" id="ARBA00022840"/>
    </source>
</evidence>
<proteinExistence type="predicted"/>
<dbReference type="PANTHER" id="PTHR24421">
    <property type="entry name" value="NITRATE/NITRITE SENSOR PROTEIN NARX-RELATED"/>
    <property type="match status" value="1"/>
</dbReference>
<dbReference type="InterPro" id="IPR050482">
    <property type="entry name" value="Sensor_HK_TwoCompSys"/>
</dbReference>
<evidence type="ECO:0000313" key="14">
    <source>
        <dbReference type="Proteomes" id="UP000187172"/>
    </source>
</evidence>
<dbReference type="InterPro" id="IPR011712">
    <property type="entry name" value="Sig_transdc_His_kin_sub3_dim/P"/>
</dbReference>
<keyword evidence="10" id="KW-1133">Transmembrane helix</keyword>
<protein>
    <recommendedName>
        <fullName evidence="2">histidine kinase</fullName>
        <ecNumber evidence="2">2.7.13.3</ecNumber>
    </recommendedName>
</protein>
<evidence type="ECO:0000256" key="3">
    <source>
        <dbReference type="ARBA" id="ARBA00022553"/>
    </source>
</evidence>
<evidence type="ECO:0000259" key="11">
    <source>
        <dbReference type="Pfam" id="PF02518"/>
    </source>
</evidence>
<dbReference type="SUPFAM" id="SSF55874">
    <property type="entry name" value="ATPase domain of HSP90 chaperone/DNA topoisomerase II/histidine kinase"/>
    <property type="match status" value="1"/>
</dbReference>
<accession>A0A1R1ESP4</accession>
<feature type="transmembrane region" description="Helical" evidence="10">
    <location>
        <begin position="40"/>
        <end position="57"/>
    </location>
</feature>
<feature type="domain" description="Signal transduction histidine kinase subgroup 3 dimerisation and phosphoacceptor" evidence="12">
    <location>
        <begin position="206"/>
        <end position="268"/>
    </location>
</feature>
<evidence type="ECO:0000256" key="5">
    <source>
        <dbReference type="ARBA" id="ARBA00022741"/>
    </source>
</evidence>
<evidence type="ECO:0000259" key="12">
    <source>
        <dbReference type="Pfam" id="PF07730"/>
    </source>
</evidence>
<keyword evidence="6" id="KW-0418">Kinase</keyword>
<gene>
    <name evidence="13" type="ORF">BK138_16675</name>
</gene>
<keyword evidence="3" id="KW-0597">Phosphoprotein</keyword>
<feature type="transmembrane region" description="Helical" evidence="10">
    <location>
        <begin position="69"/>
        <end position="99"/>
    </location>
</feature>
<sequence length="406" mass="44651">METGNDERTILSSNPARRALLSLLIVYSAIQNGMYGEPRAFVPGVLLTLAALCLQWRPRWFTRQGPAPAFAVCALLGISSIGVMLGLGGSLYIIVFFLLGWVSYRLPASYSASYTVLNIAAAAWILLAQHRTLEAVMTQCLILAAVYLLFLAGRLRRTTRTMKETHLQELTSAHQELEAAYRSLRQAHEELEETSEQALRYAVLEERSRIAADIHDSIGHGLTSVIVQLQALPYMIEAAPDEARSTLRQVTDVARGCLQDVRTVVHEMGLVRPGEGQKELRKLTDTFSERSGIPVAFTMDIPGTIAPEQLYVLYRILQEALTNMMRHAQATQAEVRLIGNKESLVLTIRDNGVAQGPIQPGFGLTTMRERCAKAGGRLTFTPLAPHGLEITASLPFSAATPNNRGE</sequence>
<dbReference type="GO" id="GO:0046983">
    <property type="term" value="F:protein dimerization activity"/>
    <property type="evidence" value="ECO:0007669"/>
    <property type="project" value="InterPro"/>
</dbReference>
<feature type="transmembrane region" description="Helical" evidence="10">
    <location>
        <begin position="111"/>
        <end position="129"/>
    </location>
</feature>
<keyword evidence="10" id="KW-0812">Transmembrane</keyword>
<dbReference type="AlphaFoldDB" id="A0A1R1ESP4"/>
<keyword evidence="8" id="KW-0902">Two-component regulatory system</keyword>
<evidence type="ECO:0000256" key="8">
    <source>
        <dbReference type="ARBA" id="ARBA00023012"/>
    </source>
</evidence>
<dbReference type="CDD" id="cd16917">
    <property type="entry name" value="HATPase_UhpB-NarQ-NarX-like"/>
    <property type="match status" value="1"/>
</dbReference>
<evidence type="ECO:0000313" key="13">
    <source>
        <dbReference type="EMBL" id="OMF54779.1"/>
    </source>
</evidence>
<dbReference type="EC" id="2.7.13.3" evidence="2"/>
<keyword evidence="4" id="KW-0808">Transferase</keyword>
<dbReference type="InterPro" id="IPR036890">
    <property type="entry name" value="HATPase_C_sf"/>
</dbReference>
<dbReference type="Gene3D" id="1.20.5.1930">
    <property type="match status" value="1"/>
</dbReference>
<dbReference type="STRING" id="297318.BK138_16675"/>
<keyword evidence="9" id="KW-0175">Coiled coil</keyword>
<evidence type="ECO:0000256" key="4">
    <source>
        <dbReference type="ARBA" id="ARBA00022679"/>
    </source>
</evidence>
<dbReference type="Pfam" id="PF02518">
    <property type="entry name" value="HATPase_c"/>
    <property type="match status" value="1"/>
</dbReference>
<evidence type="ECO:0000256" key="2">
    <source>
        <dbReference type="ARBA" id="ARBA00012438"/>
    </source>
</evidence>
<keyword evidence="5" id="KW-0547">Nucleotide-binding</keyword>
<evidence type="ECO:0000256" key="1">
    <source>
        <dbReference type="ARBA" id="ARBA00000085"/>
    </source>
</evidence>
<dbReference type="Pfam" id="PF07730">
    <property type="entry name" value="HisKA_3"/>
    <property type="match status" value="1"/>
</dbReference>
<reference evidence="13 14" key="1">
    <citation type="submission" date="2016-11" db="EMBL/GenBank/DDBJ databases">
        <title>Paenibacillus species isolates.</title>
        <authorList>
            <person name="Beno S.M."/>
        </authorList>
    </citation>
    <scope>NUCLEOTIDE SEQUENCE [LARGE SCALE GENOMIC DNA]</scope>
    <source>
        <strain evidence="13 14">FSL R5-0378</strain>
    </source>
</reference>
<keyword evidence="7" id="KW-0067">ATP-binding</keyword>
<keyword evidence="10" id="KW-0472">Membrane</keyword>
<dbReference type="EMBL" id="MRTP01000003">
    <property type="protein sequence ID" value="OMF54779.1"/>
    <property type="molecule type" value="Genomic_DNA"/>
</dbReference>
<dbReference type="GO" id="GO:0016020">
    <property type="term" value="C:membrane"/>
    <property type="evidence" value="ECO:0007669"/>
    <property type="project" value="InterPro"/>
</dbReference>
<evidence type="ECO:0000256" key="9">
    <source>
        <dbReference type="SAM" id="Coils"/>
    </source>
</evidence>
<evidence type="ECO:0000256" key="10">
    <source>
        <dbReference type="SAM" id="Phobius"/>
    </source>
</evidence>
<dbReference type="PANTHER" id="PTHR24421:SF10">
    <property type="entry name" value="NITRATE_NITRITE SENSOR PROTEIN NARQ"/>
    <property type="match status" value="1"/>
</dbReference>
<dbReference type="InterPro" id="IPR003594">
    <property type="entry name" value="HATPase_dom"/>
</dbReference>
<dbReference type="Gene3D" id="3.30.565.10">
    <property type="entry name" value="Histidine kinase-like ATPase, C-terminal domain"/>
    <property type="match status" value="1"/>
</dbReference>
<dbReference type="Proteomes" id="UP000187172">
    <property type="component" value="Unassembled WGS sequence"/>
</dbReference>